<reference evidence="2" key="1">
    <citation type="submission" date="2022-11" db="UniProtKB">
        <authorList>
            <consortium name="WormBaseParasite"/>
        </authorList>
    </citation>
    <scope>IDENTIFICATION</scope>
</reference>
<organism evidence="1 2">
    <name type="scientific">Romanomermis culicivorax</name>
    <name type="common">Nematode worm</name>
    <dbReference type="NCBI Taxonomy" id="13658"/>
    <lineage>
        <taxon>Eukaryota</taxon>
        <taxon>Metazoa</taxon>
        <taxon>Ecdysozoa</taxon>
        <taxon>Nematoda</taxon>
        <taxon>Enoplea</taxon>
        <taxon>Dorylaimia</taxon>
        <taxon>Mermithida</taxon>
        <taxon>Mermithoidea</taxon>
        <taxon>Mermithidae</taxon>
        <taxon>Romanomermis</taxon>
    </lineage>
</organism>
<evidence type="ECO:0000313" key="2">
    <source>
        <dbReference type="WBParaSite" id="nRc.2.0.1.t34887-RA"/>
    </source>
</evidence>
<protein>
    <submittedName>
        <fullName evidence="2">Uncharacterized protein</fullName>
    </submittedName>
</protein>
<keyword evidence="1" id="KW-1185">Reference proteome</keyword>
<dbReference type="WBParaSite" id="nRc.2.0.1.t34887-RA">
    <property type="protein sequence ID" value="nRc.2.0.1.t34887-RA"/>
    <property type="gene ID" value="nRc.2.0.1.g34887"/>
</dbReference>
<sequence length="86" mass="9771">MEQCSIHSSQPTAASVDHAKHFVVRWTTNLVVNHRKKGSKDGDRGQNKKIFLCISDRTNEFYQEPENGALKFGLGRCSNFHLIVKI</sequence>
<name>A0A915K828_ROMCU</name>
<accession>A0A915K828</accession>
<dbReference type="AlphaFoldDB" id="A0A915K828"/>
<dbReference type="Proteomes" id="UP000887565">
    <property type="component" value="Unplaced"/>
</dbReference>
<evidence type="ECO:0000313" key="1">
    <source>
        <dbReference type="Proteomes" id="UP000887565"/>
    </source>
</evidence>
<proteinExistence type="predicted"/>